<dbReference type="EMBL" id="JABFAC010000001">
    <property type="protein sequence ID" value="MBA0604065.1"/>
    <property type="molecule type" value="Genomic_DNA"/>
</dbReference>
<dbReference type="Proteomes" id="UP000593561">
    <property type="component" value="Unassembled WGS sequence"/>
</dbReference>
<keyword evidence="2" id="KW-1185">Reference proteome</keyword>
<name>A0A7J8QRD7_GOSDV</name>
<accession>A0A7J8QRD7</accession>
<dbReference type="AlphaFoldDB" id="A0A7J8QRD7"/>
<evidence type="ECO:0000313" key="1">
    <source>
        <dbReference type="EMBL" id="MBA0604065.1"/>
    </source>
</evidence>
<reference evidence="1 2" key="1">
    <citation type="journal article" date="2019" name="Genome Biol. Evol.">
        <title>Insights into the evolution of the New World diploid cottons (Gossypium, subgenus Houzingenia) based on genome sequencing.</title>
        <authorList>
            <person name="Grover C.E."/>
            <person name="Arick M.A. 2nd"/>
            <person name="Thrash A."/>
            <person name="Conover J.L."/>
            <person name="Sanders W.S."/>
            <person name="Peterson D.G."/>
            <person name="Frelichowski J.E."/>
            <person name="Scheffler J.A."/>
            <person name="Scheffler B.E."/>
            <person name="Wendel J.F."/>
        </authorList>
    </citation>
    <scope>NUCLEOTIDE SEQUENCE [LARGE SCALE GENOMIC DNA]</scope>
    <source>
        <strain evidence="1">27</strain>
        <tissue evidence="1">Leaf</tissue>
    </source>
</reference>
<sequence>MERRLACVGEVAFSKAKQHGNEIAKTLASAGINRRVMFKAWW</sequence>
<evidence type="ECO:0000313" key="2">
    <source>
        <dbReference type="Proteomes" id="UP000593561"/>
    </source>
</evidence>
<comment type="caution">
    <text evidence="1">The sequence shown here is derived from an EMBL/GenBank/DDBJ whole genome shotgun (WGS) entry which is preliminary data.</text>
</comment>
<organism evidence="1 2">
    <name type="scientific">Gossypium davidsonii</name>
    <name type="common">Davidson's cotton</name>
    <name type="synonym">Gossypium klotzschianum subsp. davidsonii</name>
    <dbReference type="NCBI Taxonomy" id="34287"/>
    <lineage>
        <taxon>Eukaryota</taxon>
        <taxon>Viridiplantae</taxon>
        <taxon>Streptophyta</taxon>
        <taxon>Embryophyta</taxon>
        <taxon>Tracheophyta</taxon>
        <taxon>Spermatophyta</taxon>
        <taxon>Magnoliopsida</taxon>
        <taxon>eudicotyledons</taxon>
        <taxon>Gunneridae</taxon>
        <taxon>Pentapetalae</taxon>
        <taxon>rosids</taxon>
        <taxon>malvids</taxon>
        <taxon>Malvales</taxon>
        <taxon>Malvaceae</taxon>
        <taxon>Malvoideae</taxon>
        <taxon>Gossypium</taxon>
    </lineage>
</organism>
<gene>
    <name evidence="1" type="ORF">Godav_016755</name>
</gene>
<proteinExistence type="predicted"/>
<protein>
    <submittedName>
        <fullName evidence="1">Uncharacterized protein</fullName>
    </submittedName>
</protein>